<keyword evidence="4" id="KW-0804">Transcription</keyword>
<name>A0A1Y5P3L2_9MICO</name>
<evidence type="ECO:0000313" key="7">
    <source>
        <dbReference type="EMBL" id="SBS72110.1"/>
    </source>
</evidence>
<dbReference type="InterPro" id="IPR039538">
    <property type="entry name" value="BetI_C"/>
</dbReference>
<proteinExistence type="predicted"/>
<dbReference type="PROSITE" id="PS50977">
    <property type="entry name" value="HTH_TETR_2"/>
    <property type="match status" value="1"/>
</dbReference>
<reference evidence="7" key="1">
    <citation type="submission" date="2016-03" db="EMBL/GenBank/DDBJ databases">
        <authorList>
            <person name="Ploux O."/>
        </authorList>
    </citation>
    <scope>NUCLEOTIDE SEQUENCE</scope>
    <source>
        <strain evidence="7">UC1</strain>
    </source>
</reference>
<evidence type="ECO:0000256" key="4">
    <source>
        <dbReference type="ARBA" id="ARBA00023163"/>
    </source>
</evidence>
<dbReference type="InterPro" id="IPR001647">
    <property type="entry name" value="HTH_TetR"/>
</dbReference>
<evidence type="ECO:0000256" key="1">
    <source>
        <dbReference type="ARBA" id="ARBA00022491"/>
    </source>
</evidence>
<dbReference type="InterPro" id="IPR036271">
    <property type="entry name" value="Tet_transcr_reg_TetR-rel_C_sf"/>
</dbReference>
<evidence type="ECO:0000256" key="2">
    <source>
        <dbReference type="ARBA" id="ARBA00023015"/>
    </source>
</evidence>
<evidence type="ECO:0000259" key="6">
    <source>
        <dbReference type="PROSITE" id="PS50977"/>
    </source>
</evidence>
<dbReference type="SUPFAM" id="SSF48498">
    <property type="entry name" value="Tetracyclin repressor-like, C-terminal domain"/>
    <property type="match status" value="1"/>
</dbReference>
<feature type="domain" description="HTH tetR-type" evidence="6">
    <location>
        <begin position="10"/>
        <end position="70"/>
    </location>
</feature>
<dbReference type="InterPro" id="IPR009057">
    <property type="entry name" value="Homeodomain-like_sf"/>
</dbReference>
<keyword evidence="3 5" id="KW-0238">DNA-binding</keyword>
<keyword evidence="2" id="KW-0805">Transcription regulation</keyword>
<dbReference type="RefSeq" id="WP_295575291.1">
    <property type="nucleotide sequence ID" value="NZ_FLQR01000006.1"/>
</dbReference>
<dbReference type="GO" id="GO:0003677">
    <property type="term" value="F:DNA binding"/>
    <property type="evidence" value="ECO:0007669"/>
    <property type="project" value="UniProtKB-UniRule"/>
</dbReference>
<accession>A0A1Y5P3L2</accession>
<evidence type="ECO:0000256" key="5">
    <source>
        <dbReference type="PROSITE-ProRule" id="PRU00335"/>
    </source>
</evidence>
<evidence type="ECO:0000256" key="3">
    <source>
        <dbReference type="ARBA" id="ARBA00023125"/>
    </source>
</evidence>
<dbReference type="SUPFAM" id="SSF46689">
    <property type="entry name" value="Homeodomain-like"/>
    <property type="match status" value="1"/>
</dbReference>
<dbReference type="Pfam" id="PF00440">
    <property type="entry name" value="TetR_N"/>
    <property type="match status" value="1"/>
</dbReference>
<protein>
    <submittedName>
        <fullName evidence="7">Putative TetR family transcriptional regulator</fullName>
    </submittedName>
</protein>
<sequence length="219" mass="23414">MREPAYAKGVARRDEMVTAAMHAIAGAGFRRMSLREIARLSGVEAAHLVYYFGSRDGLLQAVIERWDADTQAARVAEASPDRPLDFLVEHVRLNLYVPGLVHLLHSFAAEAIAPDHVAHGFFQHRYEQVASGLIESIEAEQAAGAIPASVDAAAEAQRLIAVSDGLQLQALLDDRLDAVALLSGAIENLRSLAADPAVRLGDEAVPLLTAQRKGIAAPA</sequence>
<keyword evidence="1" id="KW-0678">Repressor</keyword>
<dbReference type="AlphaFoldDB" id="A0A1Y5P3L2"/>
<gene>
    <name evidence="7" type="ORF">MIPYR_20420</name>
</gene>
<dbReference type="Pfam" id="PF13977">
    <property type="entry name" value="TetR_C_6"/>
    <property type="match status" value="1"/>
</dbReference>
<organism evidence="7">
    <name type="scientific">uncultured Microbacterium sp</name>
    <dbReference type="NCBI Taxonomy" id="191216"/>
    <lineage>
        <taxon>Bacteria</taxon>
        <taxon>Bacillati</taxon>
        <taxon>Actinomycetota</taxon>
        <taxon>Actinomycetes</taxon>
        <taxon>Micrococcales</taxon>
        <taxon>Microbacteriaceae</taxon>
        <taxon>Microbacterium</taxon>
        <taxon>environmental samples</taxon>
    </lineage>
</organism>
<dbReference type="Gene3D" id="1.10.357.10">
    <property type="entry name" value="Tetracycline Repressor, domain 2"/>
    <property type="match status" value="1"/>
</dbReference>
<dbReference type="EMBL" id="FLQR01000006">
    <property type="protein sequence ID" value="SBS72110.1"/>
    <property type="molecule type" value="Genomic_DNA"/>
</dbReference>
<feature type="DNA-binding region" description="H-T-H motif" evidence="5">
    <location>
        <begin position="33"/>
        <end position="52"/>
    </location>
</feature>
<dbReference type="PANTHER" id="PTHR47506:SF6">
    <property type="entry name" value="HTH-TYPE TRANSCRIPTIONAL REPRESSOR NEMR"/>
    <property type="match status" value="1"/>
</dbReference>
<dbReference type="PANTHER" id="PTHR47506">
    <property type="entry name" value="TRANSCRIPTIONAL REGULATORY PROTEIN"/>
    <property type="match status" value="1"/>
</dbReference>